<evidence type="ECO:0000256" key="1">
    <source>
        <dbReference type="SAM" id="MobiDB-lite"/>
    </source>
</evidence>
<reference evidence="2 3" key="1">
    <citation type="submission" date="2019-08" db="EMBL/GenBank/DDBJ databases">
        <title>Bradyrhizobium hipponensis sp. nov., a rhizobium isolated from a Lupinus angustifolius root nodule in Tunisia.</title>
        <authorList>
            <person name="Off K."/>
            <person name="Rejili M."/>
            <person name="Mars M."/>
            <person name="Brachmann A."/>
            <person name="Marin M."/>
        </authorList>
    </citation>
    <scope>NUCLEOTIDE SEQUENCE [LARGE SCALE GENOMIC DNA]</scope>
    <source>
        <strain evidence="2 3">CTAW71</strain>
    </source>
</reference>
<dbReference type="OrthoDB" id="6115334at2"/>
<feature type="region of interest" description="Disordered" evidence="1">
    <location>
        <begin position="311"/>
        <end position="331"/>
    </location>
</feature>
<comment type="caution">
    <text evidence="2">The sequence shown here is derived from an EMBL/GenBank/DDBJ whole genome shotgun (WGS) entry which is preliminary data.</text>
</comment>
<name>A0A5D3JY35_9BRAD</name>
<accession>A0A5D3JY35</accession>
<protein>
    <submittedName>
        <fullName evidence="2">Uncharacterized protein</fullName>
    </submittedName>
</protein>
<dbReference type="EMBL" id="VSSS01000080">
    <property type="protein sequence ID" value="TYL86199.1"/>
    <property type="molecule type" value="Genomic_DNA"/>
</dbReference>
<sequence length="357" mass="40552">MKWGDNARDFDAALAVWPYYRPLFDNWLMQELVEHGDKAPVWRDRRVPTDNGRVRGDVYPDRETALSAAATLNQTLHDALAAREMDSVRKLSLQLKVAKNLQSEERLRDEEELMLAEARRRHANDPRPDPSAIVLPAESAPFRQQLSEQLSDMPYLTVVIVTVRETNRSWHRSILYLSHDNKWSKPYIAGERSAAKAMRARIANGFGYGADDHWGKTKAKIRQILLPRANLLLQLASVQRMLAEALANGQKVLVSNGIVFWYEEDGGIGWQVKQTTSTKESEGSTLWKEGTIRSINHGRLVILPYIKESGEQVRGHTRNGPNDGRAKPRHPDHYVDIPFAQLDGDLMIGLFGELPYE</sequence>
<gene>
    <name evidence="2" type="ORF">FXB40_42055</name>
</gene>
<dbReference type="AlphaFoldDB" id="A0A5D3JY35"/>
<evidence type="ECO:0000313" key="2">
    <source>
        <dbReference type="EMBL" id="TYL86199.1"/>
    </source>
</evidence>
<keyword evidence="3" id="KW-1185">Reference proteome</keyword>
<proteinExistence type="predicted"/>
<dbReference type="RefSeq" id="WP_148778132.1">
    <property type="nucleotide sequence ID" value="NZ_VSSS01000080.1"/>
</dbReference>
<organism evidence="2 3">
    <name type="scientific">Bradyrhizobium rifense</name>
    <dbReference type="NCBI Taxonomy" id="515499"/>
    <lineage>
        <taxon>Bacteria</taxon>
        <taxon>Pseudomonadati</taxon>
        <taxon>Pseudomonadota</taxon>
        <taxon>Alphaproteobacteria</taxon>
        <taxon>Hyphomicrobiales</taxon>
        <taxon>Nitrobacteraceae</taxon>
        <taxon>Bradyrhizobium</taxon>
    </lineage>
</organism>
<dbReference type="Proteomes" id="UP000324758">
    <property type="component" value="Unassembled WGS sequence"/>
</dbReference>
<evidence type="ECO:0000313" key="3">
    <source>
        <dbReference type="Proteomes" id="UP000324758"/>
    </source>
</evidence>